<dbReference type="Pfam" id="PF00010">
    <property type="entry name" value="HLH"/>
    <property type="match status" value="1"/>
</dbReference>
<feature type="compositionally biased region" description="Basic and acidic residues" evidence="9">
    <location>
        <begin position="9"/>
        <end position="25"/>
    </location>
</feature>
<comment type="subcellular location">
    <subcellularLocation>
        <location evidence="1">Nucleus</location>
    </subcellularLocation>
</comment>
<keyword evidence="3" id="KW-0678">Repressor</keyword>
<evidence type="ECO:0000256" key="7">
    <source>
        <dbReference type="ARBA" id="ARBA00023242"/>
    </source>
</evidence>
<dbReference type="SUPFAM" id="SSF47459">
    <property type="entry name" value="HLH, helix-loop-helix DNA-binding domain"/>
    <property type="match status" value="1"/>
</dbReference>
<dbReference type="Gene3D" id="4.10.280.10">
    <property type="entry name" value="Helix-loop-helix DNA-binding domain"/>
    <property type="match status" value="1"/>
</dbReference>
<comment type="subunit">
    <text evidence="8">Transcription repression requires formation of a complex with a corepressor protein of the Groucho/TLE family.</text>
</comment>
<evidence type="ECO:0000313" key="12">
    <source>
        <dbReference type="RefSeq" id="XP_030621429.1"/>
    </source>
</evidence>
<evidence type="ECO:0000256" key="1">
    <source>
        <dbReference type="ARBA" id="ARBA00004123"/>
    </source>
</evidence>
<dbReference type="CTD" id="30285"/>
<dbReference type="GO" id="GO:0046983">
    <property type="term" value="F:protein dimerization activity"/>
    <property type="evidence" value="ECO:0007669"/>
    <property type="project" value="InterPro"/>
</dbReference>
<evidence type="ECO:0000256" key="9">
    <source>
        <dbReference type="SAM" id="MobiDB-lite"/>
    </source>
</evidence>
<dbReference type="GO" id="GO:0003677">
    <property type="term" value="F:DNA binding"/>
    <property type="evidence" value="ECO:0007669"/>
    <property type="project" value="UniProtKB-KW"/>
</dbReference>
<feature type="region of interest" description="Disordered" evidence="9">
    <location>
        <begin position="1"/>
        <end position="27"/>
    </location>
</feature>
<evidence type="ECO:0000256" key="4">
    <source>
        <dbReference type="ARBA" id="ARBA00023015"/>
    </source>
</evidence>
<keyword evidence="6" id="KW-0804">Transcription</keyword>
<dbReference type="InterPro" id="IPR036638">
    <property type="entry name" value="HLH_DNA-bd_sf"/>
</dbReference>
<reference evidence="12" key="1">
    <citation type="submission" date="2025-08" db="UniProtKB">
        <authorList>
            <consortium name="RefSeq"/>
        </authorList>
    </citation>
    <scope>IDENTIFICATION</scope>
</reference>
<dbReference type="InParanoid" id="A0A6J2UMW3"/>
<keyword evidence="11" id="KW-1185">Reference proteome</keyword>
<proteinExistence type="predicted"/>
<dbReference type="SMART" id="SM00353">
    <property type="entry name" value="HLH"/>
    <property type="match status" value="1"/>
</dbReference>
<evidence type="ECO:0000256" key="5">
    <source>
        <dbReference type="ARBA" id="ARBA00023125"/>
    </source>
</evidence>
<keyword evidence="7" id="KW-0539">Nucleus</keyword>
<dbReference type="Proteomes" id="UP000504632">
    <property type="component" value="Chromosome 2"/>
</dbReference>
<dbReference type="GeneID" id="115805086"/>
<gene>
    <name evidence="12" type="primary">her5</name>
</gene>
<organism evidence="11 12">
    <name type="scientific">Chanos chanos</name>
    <name type="common">Milkfish</name>
    <name type="synonym">Mugil chanos</name>
    <dbReference type="NCBI Taxonomy" id="29144"/>
    <lineage>
        <taxon>Eukaryota</taxon>
        <taxon>Metazoa</taxon>
        <taxon>Chordata</taxon>
        <taxon>Craniata</taxon>
        <taxon>Vertebrata</taxon>
        <taxon>Euteleostomi</taxon>
        <taxon>Actinopterygii</taxon>
        <taxon>Neopterygii</taxon>
        <taxon>Teleostei</taxon>
        <taxon>Ostariophysi</taxon>
        <taxon>Gonorynchiformes</taxon>
        <taxon>Chanidae</taxon>
        <taxon>Chanos</taxon>
    </lineage>
</organism>
<dbReference type="FunFam" id="4.10.280.10:FF:000063">
    <property type="entry name" value="transcription factor HES-7 isoform X1"/>
    <property type="match status" value="1"/>
</dbReference>
<evidence type="ECO:0000256" key="3">
    <source>
        <dbReference type="ARBA" id="ARBA00022491"/>
    </source>
</evidence>
<dbReference type="OrthoDB" id="6085656at2759"/>
<sequence>MNKLAADVPDPKDIRRVPKPLMEKRRRDRINHSLETLRVLLLENTHNEKLKNPKVEKAEILESVVHFLRAEQESGPQHLSLKGRKRNRTEDHEQELRSPCKRRQSYQDGMRTCLLRVSHFIASKGQELEEGVKNSSGGFQQSTLEHSACTNGDTSCVSSPYEGDLHPVQQLVTHIQPANPSAAQRQPMLSPGTPLCYPPISTKMGIIPNPSLVLKDSVWRPWPQ</sequence>
<dbReference type="InterPro" id="IPR011598">
    <property type="entry name" value="bHLH_dom"/>
</dbReference>
<dbReference type="RefSeq" id="XP_030621429.1">
    <property type="nucleotide sequence ID" value="XM_030765569.1"/>
</dbReference>
<protein>
    <submittedName>
        <fullName evidence="12">Hairy-related 5</fullName>
    </submittedName>
</protein>
<keyword evidence="2" id="KW-0217">Developmental protein</keyword>
<evidence type="ECO:0000259" key="10">
    <source>
        <dbReference type="PROSITE" id="PS50888"/>
    </source>
</evidence>
<keyword evidence="4" id="KW-0805">Transcription regulation</keyword>
<feature type="region of interest" description="Disordered" evidence="9">
    <location>
        <begin position="73"/>
        <end position="104"/>
    </location>
</feature>
<name>A0A6J2UMW3_CHACN</name>
<evidence type="ECO:0000256" key="6">
    <source>
        <dbReference type="ARBA" id="ARBA00023163"/>
    </source>
</evidence>
<feature type="compositionally biased region" description="Basic and acidic residues" evidence="9">
    <location>
        <begin position="88"/>
        <end position="98"/>
    </location>
</feature>
<dbReference type="GO" id="GO:0005634">
    <property type="term" value="C:nucleus"/>
    <property type="evidence" value="ECO:0007669"/>
    <property type="project" value="UniProtKB-SubCell"/>
</dbReference>
<dbReference type="CDD" id="cd11462">
    <property type="entry name" value="bHLH-O_HES7"/>
    <property type="match status" value="1"/>
</dbReference>
<dbReference type="PANTHER" id="PTHR10985">
    <property type="entry name" value="BASIC HELIX-LOOP-HELIX TRANSCRIPTION FACTOR, HES-RELATED"/>
    <property type="match status" value="1"/>
</dbReference>
<feature type="domain" description="BHLH" evidence="10">
    <location>
        <begin position="14"/>
        <end position="71"/>
    </location>
</feature>
<dbReference type="InterPro" id="IPR032644">
    <property type="entry name" value="HES-7_bHLH-O"/>
</dbReference>
<keyword evidence="5" id="KW-0238">DNA-binding</keyword>
<evidence type="ECO:0000313" key="11">
    <source>
        <dbReference type="Proteomes" id="UP000504632"/>
    </source>
</evidence>
<dbReference type="PROSITE" id="PS50888">
    <property type="entry name" value="BHLH"/>
    <property type="match status" value="1"/>
</dbReference>
<dbReference type="InterPro" id="IPR050370">
    <property type="entry name" value="HES_HEY"/>
</dbReference>
<dbReference type="AlphaFoldDB" id="A0A6J2UMW3"/>
<evidence type="ECO:0000256" key="8">
    <source>
        <dbReference type="ARBA" id="ARBA00023791"/>
    </source>
</evidence>
<evidence type="ECO:0000256" key="2">
    <source>
        <dbReference type="ARBA" id="ARBA00022473"/>
    </source>
</evidence>
<accession>A0A6J2UMW3</accession>